<evidence type="ECO:0000256" key="2">
    <source>
        <dbReference type="SAM" id="Phobius"/>
    </source>
</evidence>
<proteinExistence type="predicted"/>
<sequence length="258" mass="29276">MVNKVIAAAMLNVTCDNERNNIMAGQPGSVILLRCCSEYFMCQCLEKRCQGGNNNDVWCVYIKKHPCKIEPECYHKHVVTIDNDGNSPECDVFKSNWRNWLLTFIIYMSTFVAAGIIILIFLVGYKKLKAYYQMKKRKRRTEIRFSLATTPNVDSVVVVDKYRKSKSKSRSRSLSGGIGTSKTTSESQARTQPQNNKSNERSKAMNRQTTMADNTTTTIGERQPYSISFERNSMPQKTVATTGKGKKITQSYLVKALM</sequence>
<name>A0ABQ8JEA0_DERPT</name>
<dbReference type="EMBL" id="NJHN03000047">
    <property type="protein sequence ID" value="KAH9420939.1"/>
    <property type="molecule type" value="Genomic_DNA"/>
</dbReference>
<keyword evidence="4" id="KW-1185">Reference proteome</keyword>
<accession>A0ABQ8JEA0</accession>
<reference evidence="3 4" key="2">
    <citation type="journal article" date="2022" name="Mol. Biol. Evol.">
        <title>Comparative Genomics Reveals Insights into the Divergent Evolution of Astigmatic Mites and Household Pest Adaptations.</title>
        <authorList>
            <person name="Xiong Q."/>
            <person name="Wan A.T."/>
            <person name="Liu X."/>
            <person name="Fung C.S."/>
            <person name="Xiao X."/>
            <person name="Malainual N."/>
            <person name="Hou J."/>
            <person name="Wang L."/>
            <person name="Wang M."/>
            <person name="Yang K.Y."/>
            <person name="Cui Y."/>
            <person name="Leung E.L."/>
            <person name="Nong W."/>
            <person name="Shin S.K."/>
            <person name="Au S.W."/>
            <person name="Jeong K.Y."/>
            <person name="Chew F.T."/>
            <person name="Hui J.H."/>
            <person name="Leung T.F."/>
            <person name="Tungtrongchitr A."/>
            <person name="Zhong N."/>
            <person name="Liu Z."/>
            <person name="Tsui S.K."/>
        </authorList>
    </citation>
    <scope>NUCLEOTIDE SEQUENCE [LARGE SCALE GENOMIC DNA]</scope>
    <source>
        <strain evidence="3">Derp</strain>
    </source>
</reference>
<organism evidence="3 4">
    <name type="scientific">Dermatophagoides pteronyssinus</name>
    <name type="common">European house dust mite</name>
    <dbReference type="NCBI Taxonomy" id="6956"/>
    <lineage>
        <taxon>Eukaryota</taxon>
        <taxon>Metazoa</taxon>
        <taxon>Ecdysozoa</taxon>
        <taxon>Arthropoda</taxon>
        <taxon>Chelicerata</taxon>
        <taxon>Arachnida</taxon>
        <taxon>Acari</taxon>
        <taxon>Acariformes</taxon>
        <taxon>Sarcoptiformes</taxon>
        <taxon>Astigmata</taxon>
        <taxon>Psoroptidia</taxon>
        <taxon>Analgoidea</taxon>
        <taxon>Pyroglyphidae</taxon>
        <taxon>Dermatophagoidinae</taxon>
        <taxon>Dermatophagoides</taxon>
    </lineage>
</organism>
<gene>
    <name evidence="3" type="ORF">DERP_001378</name>
</gene>
<feature type="compositionally biased region" description="Polar residues" evidence="1">
    <location>
        <begin position="205"/>
        <end position="241"/>
    </location>
</feature>
<keyword evidence="2" id="KW-0472">Membrane</keyword>
<evidence type="ECO:0000256" key="1">
    <source>
        <dbReference type="SAM" id="MobiDB-lite"/>
    </source>
</evidence>
<evidence type="ECO:0000313" key="4">
    <source>
        <dbReference type="Proteomes" id="UP000887458"/>
    </source>
</evidence>
<feature type="region of interest" description="Disordered" evidence="1">
    <location>
        <begin position="167"/>
        <end position="242"/>
    </location>
</feature>
<dbReference type="Proteomes" id="UP000887458">
    <property type="component" value="Unassembled WGS sequence"/>
</dbReference>
<evidence type="ECO:0000313" key="3">
    <source>
        <dbReference type="EMBL" id="KAH9420939.1"/>
    </source>
</evidence>
<feature type="transmembrane region" description="Helical" evidence="2">
    <location>
        <begin position="104"/>
        <end position="125"/>
    </location>
</feature>
<keyword evidence="2" id="KW-0812">Transmembrane</keyword>
<keyword evidence="2" id="KW-1133">Transmembrane helix</keyword>
<reference evidence="3 4" key="1">
    <citation type="journal article" date="2018" name="J. Allergy Clin. Immunol.">
        <title>High-quality assembly of Dermatophagoides pteronyssinus genome and transcriptome reveals a wide range of novel allergens.</title>
        <authorList>
            <person name="Liu X.Y."/>
            <person name="Yang K.Y."/>
            <person name="Wang M.Q."/>
            <person name="Kwok J.S."/>
            <person name="Zeng X."/>
            <person name="Yang Z."/>
            <person name="Xiao X.J."/>
            <person name="Lau C.P."/>
            <person name="Li Y."/>
            <person name="Huang Z.M."/>
            <person name="Ba J.G."/>
            <person name="Yim A.K."/>
            <person name="Ouyang C.Y."/>
            <person name="Ngai S.M."/>
            <person name="Chan T.F."/>
            <person name="Leung E.L."/>
            <person name="Liu L."/>
            <person name="Liu Z.G."/>
            <person name="Tsui S.K."/>
        </authorList>
    </citation>
    <scope>NUCLEOTIDE SEQUENCE [LARGE SCALE GENOMIC DNA]</scope>
    <source>
        <strain evidence="3">Derp</strain>
    </source>
</reference>
<comment type="caution">
    <text evidence="3">The sequence shown here is derived from an EMBL/GenBank/DDBJ whole genome shotgun (WGS) entry which is preliminary data.</text>
</comment>
<feature type="compositionally biased region" description="Polar residues" evidence="1">
    <location>
        <begin position="180"/>
        <end position="197"/>
    </location>
</feature>
<protein>
    <submittedName>
        <fullName evidence="3">Uncharacterized protein</fullName>
    </submittedName>
</protein>